<evidence type="ECO:0000313" key="7">
    <source>
        <dbReference type="Proteomes" id="UP001608902"/>
    </source>
</evidence>
<evidence type="ECO:0008006" key="8">
    <source>
        <dbReference type="Google" id="ProtNLM"/>
    </source>
</evidence>
<dbReference type="Pfam" id="PF01060">
    <property type="entry name" value="TTR-52"/>
    <property type="match status" value="1"/>
</dbReference>
<comment type="caution">
    <text evidence="6">The sequence shown here is derived from an EMBL/GenBank/DDBJ whole genome shotgun (WGS) entry which is preliminary data.</text>
</comment>
<feature type="chain" id="PRO_5044842210" description="Transthyretin-like family protein" evidence="5">
    <location>
        <begin position="18"/>
        <end position="74"/>
    </location>
</feature>
<evidence type="ECO:0000256" key="5">
    <source>
        <dbReference type="SAM" id="SignalP"/>
    </source>
</evidence>
<dbReference type="Proteomes" id="UP001608902">
    <property type="component" value="Unassembled WGS sequence"/>
</dbReference>
<evidence type="ECO:0000256" key="2">
    <source>
        <dbReference type="ARBA" id="ARBA00010112"/>
    </source>
</evidence>
<reference evidence="6 7" key="1">
    <citation type="submission" date="2024-08" db="EMBL/GenBank/DDBJ databases">
        <title>Gnathostoma spinigerum genome.</title>
        <authorList>
            <person name="Gonzalez-Bertolin B."/>
            <person name="Monzon S."/>
            <person name="Zaballos A."/>
            <person name="Jimenez P."/>
            <person name="Dekumyoy P."/>
            <person name="Varona S."/>
            <person name="Cuesta I."/>
            <person name="Sumanam S."/>
            <person name="Adisakwattana P."/>
            <person name="Gasser R.B."/>
            <person name="Hernandez-Gonzalez A."/>
            <person name="Young N.D."/>
            <person name="Perteguer M.J."/>
        </authorList>
    </citation>
    <scope>NUCLEOTIDE SEQUENCE [LARGE SCALE GENOMIC DNA]</scope>
    <source>
        <strain evidence="6">AL3</strain>
        <tissue evidence="6">Liver</tissue>
    </source>
</reference>
<name>A0ABD6EJF9_9BILA</name>
<sequence length="74" mass="8234">MKYLVLLLLSSVVSIVALPSFHIGTLQSAAVKGQLLCNDKPAANVKVKLYDDDSDYFESDAKEKRKTEESDMKQ</sequence>
<proteinExistence type="inferred from homology"/>
<dbReference type="EMBL" id="JBGFUD010005062">
    <property type="protein sequence ID" value="MFH4980099.1"/>
    <property type="molecule type" value="Genomic_DNA"/>
</dbReference>
<evidence type="ECO:0000313" key="6">
    <source>
        <dbReference type="EMBL" id="MFH4980099.1"/>
    </source>
</evidence>
<keyword evidence="3" id="KW-0964">Secreted</keyword>
<protein>
    <recommendedName>
        <fullName evidence="8">Transthyretin-like family protein</fullName>
    </recommendedName>
</protein>
<accession>A0ABD6EJF9</accession>
<dbReference type="InterPro" id="IPR038479">
    <property type="entry name" value="Transthyretin-like_sf"/>
</dbReference>
<dbReference type="InterPro" id="IPR001534">
    <property type="entry name" value="Transthyretin-like"/>
</dbReference>
<keyword evidence="7" id="KW-1185">Reference proteome</keyword>
<organism evidence="6 7">
    <name type="scientific">Gnathostoma spinigerum</name>
    <dbReference type="NCBI Taxonomy" id="75299"/>
    <lineage>
        <taxon>Eukaryota</taxon>
        <taxon>Metazoa</taxon>
        <taxon>Ecdysozoa</taxon>
        <taxon>Nematoda</taxon>
        <taxon>Chromadorea</taxon>
        <taxon>Rhabditida</taxon>
        <taxon>Spirurina</taxon>
        <taxon>Gnathostomatomorpha</taxon>
        <taxon>Gnathostomatoidea</taxon>
        <taxon>Gnathostomatidae</taxon>
        <taxon>Gnathostoma</taxon>
    </lineage>
</organism>
<evidence type="ECO:0000256" key="4">
    <source>
        <dbReference type="ARBA" id="ARBA00022729"/>
    </source>
</evidence>
<gene>
    <name evidence="6" type="ORF">AB6A40_006808</name>
</gene>
<keyword evidence="4 5" id="KW-0732">Signal</keyword>
<comment type="similarity">
    <text evidence="2">Belongs to the nematode transthyretin-like family.</text>
</comment>
<comment type="subcellular location">
    <subcellularLocation>
        <location evidence="1">Secreted</location>
    </subcellularLocation>
</comment>
<evidence type="ECO:0000256" key="1">
    <source>
        <dbReference type="ARBA" id="ARBA00004613"/>
    </source>
</evidence>
<dbReference type="GO" id="GO:0005576">
    <property type="term" value="C:extracellular region"/>
    <property type="evidence" value="ECO:0007669"/>
    <property type="project" value="UniProtKB-SubCell"/>
</dbReference>
<evidence type="ECO:0000256" key="3">
    <source>
        <dbReference type="ARBA" id="ARBA00022525"/>
    </source>
</evidence>
<dbReference type="Gene3D" id="2.60.40.3330">
    <property type="match status" value="1"/>
</dbReference>
<dbReference type="AlphaFoldDB" id="A0ABD6EJF9"/>
<feature type="signal peptide" evidence="5">
    <location>
        <begin position="1"/>
        <end position="17"/>
    </location>
</feature>